<dbReference type="InParanoid" id="A0A194R135"/>
<dbReference type="GO" id="GO:0016020">
    <property type="term" value="C:membrane"/>
    <property type="evidence" value="ECO:0007669"/>
    <property type="project" value="InterPro"/>
</dbReference>
<dbReference type="AlphaFoldDB" id="A0A194R135"/>
<evidence type="ECO:0000256" key="14">
    <source>
        <dbReference type="ARBA" id="ARBA00049296"/>
    </source>
</evidence>
<evidence type="ECO:0000256" key="17">
    <source>
        <dbReference type="SAM" id="MobiDB-lite"/>
    </source>
</evidence>
<evidence type="ECO:0000256" key="16">
    <source>
        <dbReference type="ARBA" id="ARBA00049428"/>
    </source>
</evidence>
<evidence type="ECO:0000256" key="2">
    <source>
        <dbReference type="ARBA" id="ARBA00004127"/>
    </source>
</evidence>
<comment type="catalytic activity">
    <reaction evidence="13">
        <text>9-octadecanoyloxy-octadecanoate + H2O = 9-hydroxy-octadecanoate + octadecanoate + H(+)</text>
        <dbReference type="Rhea" id="RHEA:52096"/>
        <dbReference type="ChEBI" id="CHEBI:15377"/>
        <dbReference type="ChEBI" id="CHEBI:15378"/>
        <dbReference type="ChEBI" id="CHEBI:25629"/>
        <dbReference type="ChEBI" id="CHEBI:136286"/>
        <dbReference type="ChEBI" id="CHEBI:136373"/>
    </reaction>
    <physiologicalReaction direction="left-to-right" evidence="13">
        <dbReference type="Rhea" id="RHEA:52097"/>
    </physiologicalReaction>
</comment>
<evidence type="ECO:0000256" key="11">
    <source>
        <dbReference type="ARBA" id="ARBA00048701"/>
    </source>
</evidence>
<comment type="catalytic activity">
    <reaction evidence="7">
        <text>12-hexadecanoyloxy-octadecanoate + H2O = 12-hydroxyoctadecanoate + hexadecanoate + H(+)</text>
        <dbReference type="Rhea" id="RHEA:52056"/>
        <dbReference type="ChEBI" id="CHEBI:7896"/>
        <dbReference type="ChEBI" id="CHEBI:15377"/>
        <dbReference type="ChEBI" id="CHEBI:15378"/>
        <dbReference type="ChEBI" id="CHEBI:83677"/>
        <dbReference type="ChEBI" id="CHEBI:84201"/>
    </reaction>
    <physiologicalReaction direction="left-to-right" evidence="7">
        <dbReference type="Rhea" id="RHEA:52057"/>
    </physiologicalReaction>
</comment>
<evidence type="ECO:0000256" key="5">
    <source>
        <dbReference type="ARBA" id="ARBA00022989"/>
    </source>
</evidence>
<evidence type="ECO:0000256" key="8">
    <source>
        <dbReference type="ARBA" id="ARBA00047427"/>
    </source>
</evidence>
<organism evidence="19 20">
    <name type="scientific">Papilio machaon</name>
    <name type="common">Old World swallowtail butterfly</name>
    <dbReference type="NCBI Taxonomy" id="76193"/>
    <lineage>
        <taxon>Eukaryota</taxon>
        <taxon>Metazoa</taxon>
        <taxon>Ecdysozoa</taxon>
        <taxon>Arthropoda</taxon>
        <taxon>Hexapoda</taxon>
        <taxon>Insecta</taxon>
        <taxon>Pterygota</taxon>
        <taxon>Neoptera</taxon>
        <taxon>Endopterygota</taxon>
        <taxon>Lepidoptera</taxon>
        <taxon>Glossata</taxon>
        <taxon>Ditrysia</taxon>
        <taxon>Papilionoidea</taxon>
        <taxon>Papilionidae</taxon>
        <taxon>Papilioninae</taxon>
        <taxon>Papilio</taxon>
    </lineage>
</organism>
<evidence type="ECO:0000256" key="1">
    <source>
        <dbReference type="ARBA" id="ARBA00000923"/>
    </source>
</evidence>
<evidence type="ECO:0000256" key="13">
    <source>
        <dbReference type="ARBA" id="ARBA00049221"/>
    </source>
</evidence>
<gene>
    <name evidence="19" type="ORF">RR48_14863</name>
</gene>
<evidence type="ECO:0000256" key="6">
    <source>
        <dbReference type="ARBA" id="ARBA00023136"/>
    </source>
</evidence>
<comment type="similarity">
    <text evidence="3">Belongs to the AIG1 family.</text>
</comment>
<comment type="catalytic activity">
    <reaction evidence="9">
        <text>9-hexadecanoyloxy-octadecanoate + H2O = 9-hydroxy-octadecanoate + hexadecanoate + H(+)</text>
        <dbReference type="Rhea" id="RHEA:52052"/>
        <dbReference type="ChEBI" id="CHEBI:7896"/>
        <dbReference type="ChEBI" id="CHEBI:15377"/>
        <dbReference type="ChEBI" id="CHEBI:15378"/>
        <dbReference type="ChEBI" id="CHEBI:83670"/>
        <dbReference type="ChEBI" id="CHEBI:136286"/>
    </reaction>
    <physiologicalReaction direction="left-to-right" evidence="9">
        <dbReference type="Rhea" id="RHEA:52053"/>
    </physiologicalReaction>
</comment>
<protein>
    <submittedName>
        <fullName evidence="19">Uncharacterized protein C6orf105-like</fullName>
    </submittedName>
</protein>
<evidence type="ECO:0000256" key="7">
    <source>
        <dbReference type="ARBA" id="ARBA00047368"/>
    </source>
</evidence>
<dbReference type="Pfam" id="PF04750">
    <property type="entry name" value="Far-17a_AIG1"/>
    <property type="match status" value="1"/>
</dbReference>
<feature type="transmembrane region" description="Helical" evidence="18">
    <location>
        <begin position="184"/>
        <end position="207"/>
    </location>
</feature>
<feature type="region of interest" description="Disordered" evidence="17">
    <location>
        <begin position="393"/>
        <end position="412"/>
    </location>
</feature>
<evidence type="ECO:0000256" key="3">
    <source>
        <dbReference type="ARBA" id="ARBA00009300"/>
    </source>
</evidence>
<evidence type="ECO:0000313" key="20">
    <source>
        <dbReference type="Proteomes" id="UP000053240"/>
    </source>
</evidence>
<keyword evidence="5 18" id="KW-1133">Transmembrane helix</keyword>
<comment type="catalytic activity">
    <reaction evidence="12">
        <text>9-(9Z-octadecenoyloxy)-octadecanoate + H2O = 9-hydroxy-octadecanoate + (9Z)-octadecenoate + H(+)</text>
        <dbReference type="Rhea" id="RHEA:52048"/>
        <dbReference type="ChEBI" id="CHEBI:15377"/>
        <dbReference type="ChEBI" id="CHEBI:15378"/>
        <dbReference type="ChEBI" id="CHEBI:30823"/>
        <dbReference type="ChEBI" id="CHEBI:136282"/>
        <dbReference type="ChEBI" id="CHEBI:136286"/>
    </reaction>
    <physiologicalReaction direction="left-to-right" evidence="12">
        <dbReference type="Rhea" id="RHEA:52049"/>
    </physiologicalReaction>
</comment>
<dbReference type="EMBL" id="KQ460883">
    <property type="protein sequence ID" value="KPJ11224.1"/>
    <property type="molecule type" value="Genomic_DNA"/>
</dbReference>
<dbReference type="GO" id="GO:0012505">
    <property type="term" value="C:endomembrane system"/>
    <property type="evidence" value="ECO:0007669"/>
    <property type="project" value="UniProtKB-SubCell"/>
</dbReference>
<evidence type="ECO:0000256" key="4">
    <source>
        <dbReference type="ARBA" id="ARBA00022692"/>
    </source>
</evidence>
<feature type="compositionally biased region" description="Basic residues" evidence="17">
    <location>
        <begin position="393"/>
        <end position="403"/>
    </location>
</feature>
<evidence type="ECO:0000256" key="9">
    <source>
        <dbReference type="ARBA" id="ARBA00047863"/>
    </source>
</evidence>
<keyword evidence="20" id="KW-1185">Reference proteome</keyword>
<name>A0A194R135_PAPMA</name>
<evidence type="ECO:0000256" key="12">
    <source>
        <dbReference type="ARBA" id="ARBA00048800"/>
    </source>
</evidence>
<feature type="transmembrane region" description="Helical" evidence="18">
    <location>
        <begin position="116"/>
        <end position="133"/>
    </location>
</feature>
<dbReference type="Proteomes" id="UP000053240">
    <property type="component" value="Unassembled WGS sequence"/>
</dbReference>
<evidence type="ECO:0000256" key="10">
    <source>
        <dbReference type="ARBA" id="ARBA00048680"/>
    </source>
</evidence>
<dbReference type="PANTHER" id="PTHR10989">
    <property type="entry name" value="ANDROGEN-INDUCED PROTEIN 1-RELATED"/>
    <property type="match status" value="1"/>
</dbReference>
<keyword evidence="4 18" id="KW-0812">Transmembrane</keyword>
<comment type="catalytic activity">
    <reaction evidence="1">
        <text>9-(9Z-hexadecenoyloxy)-octadecanoate + H2O = (9Z)-hexadecenoate + 9-hydroxy-octadecanoate + H(+)</text>
        <dbReference type="Rhea" id="RHEA:52068"/>
        <dbReference type="ChEBI" id="CHEBI:15377"/>
        <dbReference type="ChEBI" id="CHEBI:15378"/>
        <dbReference type="ChEBI" id="CHEBI:32372"/>
        <dbReference type="ChEBI" id="CHEBI:136286"/>
        <dbReference type="ChEBI" id="CHEBI:136309"/>
    </reaction>
    <physiologicalReaction direction="left-to-right" evidence="1">
        <dbReference type="Rhea" id="RHEA:52069"/>
    </physiologicalReaction>
</comment>
<feature type="transmembrane region" description="Helical" evidence="18">
    <location>
        <begin position="73"/>
        <end position="94"/>
    </location>
</feature>
<proteinExistence type="inferred from homology"/>
<comment type="catalytic activity">
    <reaction evidence="8">
        <text>13-octadecanoyloxy-octadecanoate + H2O = 13-hydroxy-octadecanoate + octadecanoate + H(+)</text>
        <dbReference type="Rhea" id="RHEA:52084"/>
        <dbReference type="ChEBI" id="CHEBI:15377"/>
        <dbReference type="ChEBI" id="CHEBI:15378"/>
        <dbReference type="ChEBI" id="CHEBI:25629"/>
        <dbReference type="ChEBI" id="CHEBI:136304"/>
        <dbReference type="ChEBI" id="CHEBI:136335"/>
    </reaction>
    <physiologicalReaction direction="left-to-right" evidence="8">
        <dbReference type="Rhea" id="RHEA:52085"/>
    </physiologicalReaction>
</comment>
<comment type="catalytic activity">
    <reaction evidence="16">
        <text>12-(9Z-hexadecenoyloxy)-octadecanoate + H2O = 12-hydroxyoctadecanoate + (9Z)-hexadecenoate + H(+)</text>
        <dbReference type="Rhea" id="RHEA:52072"/>
        <dbReference type="ChEBI" id="CHEBI:15377"/>
        <dbReference type="ChEBI" id="CHEBI:15378"/>
        <dbReference type="ChEBI" id="CHEBI:32372"/>
        <dbReference type="ChEBI" id="CHEBI:84201"/>
        <dbReference type="ChEBI" id="CHEBI:136312"/>
    </reaction>
    <physiologicalReaction direction="left-to-right" evidence="16">
        <dbReference type="Rhea" id="RHEA:52073"/>
    </physiologicalReaction>
</comment>
<evidence type="ECO:0000256" key="15">
    <source>
        <dbReference type="ARBA" id="ARBA00049322"/>
    </source>
</evidence>
<accession>A0A194R135</accession>
<dbReference type="PANTHER" id="PTHR10989:SF16">
    <property type="entry name" value="AT02829P-RELATED"/>
    <property type="match status" value="1"/>
</dbReference>
<evidence type="ECO:0000256" key="18">
    <source>
        <dbReference type="SAM" id="Phobius"/>
    </source>
</evidence>
<comment type="subcellular location">
    <subcellularLocation>
        <location evidence="2">Endomembrane system</location>
        <topology evidence="2">Multi-pass membrane protein</topology>
    </subcellularLocation>
</comment>
<sequence length="412" mass="45330">MSVVLLNKDFATSNDPDLKVYLTLKWKLITTWFNILTIPYIPICVYCDWRELKRKADRPVPPNVEKLKNIRDFYFTNLILPATLYADVLFWNLWNTDRKLLMPLSVDKYVSVWEQHSMHTASLVFVIFDLVLVPRQRPKTYKWGVILLSLYLTSYILVCLTSLLKGEYVYPGLKSFTTFKFVVLTIHMFIGHMFYYTGQWVVIDLLWGQSNKKIALLRRTDVFGRNDNSGLAKAIGNTNSGLAKATGNTNSGLAEATGNTNYGLAKATGNTNSGLAEATGNTNYGLAKATGNTNSGLAEATGNTNYGLAKATGNTNSGLAEATGNTNYGLAKATGNTNSGLAEATGNTNYGLAKRVIVQWGWPAIIYGVPKAQGGEEGDSAVGVAGNYLRRTQGTRRGKRVARRQCNGISRQ</sequence>
<comment type="catalytic activity">
    <reaction evidence="11">
        <text>12-(9Z-octadecenoyloxy)-octadecanoate + H2O = 12-hydroxyoctadecanoate + (9Z)-octadecenoate + H(+)</text>
        <dbReference type="Rhea" id="RHEA:52060"/>
        <dbReference type="ChEBI" id="CHEBI:15377"/>
        <dbReference type="ChEBI" id="CHEBI:15378"/>
        <dbReference type="ChEBI" id="CHEBI:30823"/>
        <dbReference type="ChEBI" id="CHEBI:84201"/>
        <dbReference type="ChEBI" id="CHEBI:136302"/>
    </reaction>
    <physiologicalReaction direction="left-to-right" evidence="11">
        <dbReference type="Rhea" id="RHEA:52061"/>
    </physiologicalReaction>
</comment>
<dbReference type="InterPro" id="IPR006838">
    <property type="entry name" value="ADTRP_AIG1"/>
</dbReference>
<evidence type="ECO:0000313" key="19">
    <source>
        <dbReference type="EMBL" id="KPJ11224.1"/>
    </source>
</evidence>
<comment type="catalytic activity">
    <reaction evidence="15">
        <text>13-(9Z-hexadecenoyloxy)-octadecanoate + H2O = 13-hydroxy-octadecanoate + (9Z)-hexadecenoate + H(+)</text>
        <dbReference type="Rhea" id="RHEA:52076"/>
        <dbReference type="ChEBI" id="CHEBI:15377"/>
        <dbReference type="ChEBI" id="CHEBI:15378"/>
        <dbReference type="ChEBI" id="CHEBI:32372"/>
        <dbReference type="ChEBI" id="CHEBI:136304"/>
        <dbReference type="ChEBI" id="CHEBI:136315"/>
    </reaction>
    <physiologicalReaction direction="left-to-right" evidence="15">
        <dbReference type="Rhea" id="RHEA:52077"/>
    </physiologicalReaction>
</comment>
<reference evidence="19 20" key="1">
    <citation type="journal article" date="2015" name="Nat. Commun.">
        <title>Outbred genome sequencing and CRISPR/Cas9 gene editing in butterflies.</title>
        <authorList>
            <person name="Li X."/>
            <person name="Fan D."/>
            <person name="Zhang W."/>
            <person name="Liu G."/>
            <person name="Zhang L."/>
            <person name="Zhao L."/>
            <person name="Fang X."/>
            <person name="Chen L."/>
            <person name="Dong Y."/>
            <person name="Chen Y."/>
            <person name="Ding Y."/>
            <person name="Zhao R."/>
            <person name="Feng M."/>
            <person name="Zhu Y."/>
            <person name="Feng Y."/>
            <person name="Jiang X."/>
            <person name="Zhu D."/>
            <person name="Xiang H."/>
            <person name="Feng X."/>
            <person name="Li S."/>
            <person name="Wang J."/>
            <person name="Zhang G."/>
            <person name="Kronforst M.R."/>
            <person name="Wang W."/>
        </authorList>
    </citation>
    <scope>NUCLEOTIDE SEQUENCE [LARGE SCALE GENOMIC DNA]</scope>
    <source>
        <strain evidence="19">Ya'a_city_454_Pm</strain>
        <tissue evidence="19">Whole body</tissue>
    </source>
</reference>
<feature type="transmembrane region" description="Helical" evidence="18">
    <location>
        <begin position="29"/>
        <end position="49"/>
    </location>
</feature>
<comment type="catalytic activity">
    <reaction evidence="10">
        <text>12-octadecanoyloxy-octadecanoate + H2O = 12-hydroxyoctadecanoate + octadecanoate + H(+)</text>
        <dbReference type="Rhea" id="RHEA:52080"/>
        <dbReference type="ChEBI" id="CHEBI:15377"/>
        <dbReference type="ChEBI" id="CHEBI:15378"/>
        <dbReference type="ChEBI" id="CHEBI:25629"/>
        <dbReference type="ChEBI" id="CHEBI:84201"/>
        <dbReference type="ChEBI" id="CHEBI:136330"/>
    </reaction>
    <physiologicalReaction direction="left-to-right" evidence="10">
        <dbReference type="Rhea" id="RHEA:52081"/>
    </physiologicalReaction>
</comment>
<feature type="transmembrane region" description="Helical" evidence="18">
    <location>
        <begin position="145"/>
        <end position="164"/>
    </location>
</feature>
<comment type="catalytic activity">
    <reaction evidence="14">
        <text>13-(9Z-octadecenoyloxy)-octadecanoate + H2O = 13-hydroxy-octadecanoate + (9Z)-octadecenoate + H(+)</text>
        <dbReference type="Rhea" id="RHEA:52064"/>
        <dbReference type="ChEBI" id="CHEBI:15377"/>
        <dbReference type="ChEBI" id="CHEBI:15378"/>
        <dbReference type="ChEBI" id="CHEBI:30823"/>
        <dbReference type="ChEBI" id="CHEBI:136303"/>
        <dbReference type="ChEBI" id="CHEBI:136304"/>
    </reaction>
    <physiologicalReaction direction="left-to-right" evidence="14">
        <dbReference type="Rhea" id="RHEA:52065"/>
    </physiologicalReaction>
</comment>
<keyword evidence="6 18" id="KW-0472">Membrane</keyword>